<evidence type="ECO:0000256" key="5">
    <source>
        <dbReference type="ARBA" id="ARBA00022729"/>
    </source>
</evidence>
<dbReference type="InterPro" id="IPR011989">
    <property type="entry name" value="ARM-like"/>
</dbReference>
<feature type="chain" id="PRO_5016058060" description="Nucleotide exchange factor SIL1" evidence="10">
    <location>
        <begin position="19"/>
        <end position="376"/>
    </location>
</feature>
<dbReference type="RefSeq" id="XP_025340182.1">
    <property type="nucleotide sequence ID" value="XM_025485251.1"/>
</dbReference>
<keyword evidence="12" id="KW-1185">Reference proteome</keyword>
<dbReference type="OrthoDB" id="448649at2759"/>
<dbReference type="Proteomes" id="UP000244309">
    <property type="component" value="Unassembled WGS sequence"/>
</dbReference>
<keyword evidence="6" id="KW-0256">Endoplasmic reticulum</keyword>
<protein>
    <recommendedName>
        <fullName evidence="3">Nucleotide exchange factor SIL1</fullName>
    </recommendedName>
</protein>
<accession>A0A2V1ANF1</accession>
<dbReference type="GeneID" id="37006874"/>
<evidence type="ECO:0000313" key="11">
    <source>
        <dbReference type="EMBL" id="PVH19242.1"/>
    </source>
</evidence>
<dbReference type="SUPFAM" id="SSF48371">
    <property type="entry name" value="ARM repeat"/>
    <property type="match status" value="1"/>
</dbReference>
<keyword evidence="4" id="KW-0813">Transport</keyword>
<evidence type="ECO:0000256" key="6">
    <source>
        <dbReference type="ARBA" id="ARBA00022824"/>
    </source>
</evidence>
<dbReference type="GO" id="GO:0005783">
    <property type="term" value="C:endoplasmic reticulum"/>
    <property type="evidence" value="ECO:0007669"/>
    <property type="project" value="InterPro"/>
</dbReference>
<reference evidence="11 12" key="1">
    <citation type="submission" date="2017-12" db="EMBL/GenBank/DDBJ databases">
        <title>Genome Sequence of a Multidrug-Resistant Candida haemulonii Isolate from a Patient with Chronic Leg Ulcers in Israel.</title>
        <authorList>
            <person name="Chow N.A."/>
            <person name="Gade L."/>
            <person name="Batra D."/>
            <person name="Rowe L.A."/>
            <person name="Ben-Ami R."/>
            <person name="Loparev V.N."/>
            <person name="Litvintseva A.P."/>
        </authorList>
    </citation>
    <scope>NUCLEOTIDE SEQUENCE [LARGE SCALE GENOMIC DNA]</scope>
    <source>
        <strain evidence="11 12">B11899</strain>
    </source>
</reference>
<evidence type="ECO:0000256" key="2">
    <source>
        <dbReference type="ARBA" id="ARBA00011799"/>
    </source>
</evidence>
<dbReference type="GO" id="GO:0015031">
    <property type="term" value="P:protein transport"/>
    <property type="evidence" value="ECO:0007669"/>
    <property type="project" value="UniProtKB-KW"/>
</dbReference>
<evidence type="ECO:0000256" key="3">
    <source>
        <dbReference type="ARBA" id="ARBA00015352"/>
    </source>
</evidence>
<comment type="caution">
    <text evidence="11">The sequence shown here is derived from an EMBL/GenBank/DDBJ whole genome shotgun (WGS) entry which is preliminary data.</text>
</comment>
<evidence type="ECO:0000256" key="1">
    <source>
        <dbReference type="ARBA" id="ARBA00010588"/>
    </source>
</evidence>
<evidence type="ECO:0000256" key="7">
    <source>
        <dbReference type="ARBA" id="ARBA00022927"/>
    </source>
</evidence>
<keyword evidence="7" id="KW-0653">Protein transport</keyword>
<comment type="similarity">
    <text evidence="1">Belongs to the SIL1 family.</text>
</comment>
<dbReference type="GO" id="GO:0000774">
    <property type="term" value="F:adenyl-nucleotide exchange factor activity"/>
    <property type="evidence" value="ECO:0007669"/>
    <property type="project" value="InterPro"/>
</dbReference>
<sequence length="376" mass="42016">MNLRLVAAIAAYILPVFSSTICASENDCYPEIFEATNEWQAVREGQHIPAGLHVRMNMESNEREAKLVDPNEGEGAELVAVDNGEEEQEALQSQIREALQRYKEQHKEYKRSKVDEGELSDFGSAVEEVLAFDADLGRVERALETLVELSHDREFGVRLTQKPEIFEKIHTIALEVDEPKIKEMCYSVLGASLRNNPEAVTNVLQNQPSLFVDTLFGVLREEASTDKLQKRVLGVLQGLTSNAKFAQQRVGDLVNVFPSLGKSAKDRVAVILEDLQLTEGTGKADETVSNYIQKLLYDTKALSESQLKQYFRTLTSLHEKGVLKPSKEFLSWLAEEVETRKAAAGEAADSAFNKFMLEARHTIFGNPNAARKADEL</sequence>
<evidence type="ECO:0000256" key="10">
    <source>
        <dbReference type="SAM" id="SignalP"/>
    </source>
</evidence>
<dbReference type="Gene3D" id="1.25.10.10">
    <property type="entry name" value="Leucine-rich Repeat Variant"/>
    <property type="match status" value="1"/>
</dbReference>
<keyword evidence="5 10" id="KW-0732">Signal</keyword>
<feature type="signal peptide" evidence="10">
    <location>
        <begin position="1"/>
        <end position="18"/>
    </location>
</feature>
<dbReference type="AlphaFoldDB" id="A0A2V1ANF1"/>
<dbReference type="VEuPathDB" id="FungiDB:CXQ85_001543"/>
<name>A0A2V1ANF1_9ASCO</name>
<evidence type="ECO:0000256" key="4">
    <source>
        <dbReference type="ARBA" id="ARBA00022448"/>
    </source>
</evidence>
<dbReference type="EMBL" id="PKFO01000001">
    <property type="protein sequence ID" value="PVH19242.1"/>
    <property type="molecule type" value="Genomic_DNA"/>
</dbReference>
<comment type="subunit">
    <text evidence="2">Interacts with KAR2.</text>
</comment>
<proteinExistence type="inferred from homology"/>
<evidence type="ECO:0000256" key="8">
    <source>
        <dbReference type="ARBA" id="ARBA00023010"/>
    </source>
</evidence>
<gene>
    <name evidence="11" type="ORF">CXQ85_001543</name>
</gene>
<evidence type="ECO:0000256" key="9">
    <source>
        <dbReference type="SAM" id="Coils"/>
    </source>
</evidence>
<dbReference type="STRING" id="45357.A0A2V1ANF1"/>
<keyword evidence="9" id="KW-0175">Coiled coil</keyword>
<keyword evidence="8" id="KW-0811">Translocation</keyword>
<feature type="coiled-coil region" evidence="9">
    <location>
        <begin position="81"/>
        <end position="112"/>
    </location>
</feature>
<evidence type="ECO:0000313" key="12">
    <source>
        <dbReference type="Proteomes" id="UP000244309"/>
    </source>
</evidence>
<dbReference type="Pfam" id="PF16782">
    <property type="entry name" value="SIL1"/>
    <property type="match status" value="1"/>
</dbReference>
<organism evidence="11 12">
    <name type="scientific">Candidozyma haemuli</name>
    <dbReference type="NCBI Taxonomy" id="45357"/>
    <lineage>
        <taxon>Eukaryota</taxon>
        <taxon>Fungi</taxon>
        <taxon>Dikarya</taxon>
        <taxon>Ascomycota</taxon>
        <taxon>Saccharomycotina</taxon>
        <taxon>Pichiomycetes</taxon>
        <taxon>Metschnikowiaceae</taxon>
        <taxon>Candidozyma</taxon>
    </lineage>
</organism>
<dbReference type="InterPro" id="IPR031884">
    <property type="entry name" value="Sil1_fungi"/>
</dbReference>
<dbReference type="InterPro" id="IPR016024">
    <property type="entry name" value="ARM-type_fold"/>
</dbReference>